<gene>
    <name evidence="1" type="ORF">LCGC14_0831790</name>
</gene>
<sequence length="72" mass="8223">MRLRYFEGKPMPWLPDCRGTGFVMRTKTIRLPMDLFYGEVSMGVSPGIEIEIFDGWKPCPICNGPRESPGAW</sequence>
<accession>A0A0F9PFP9</accession>
<protein>
    <submittedName>
        <fullName evidence="1">Uncharacterized protein</fullName>
    </submittedName>
</protein>
<proteinExistence type="predicted"/>
<dbReference type="AlphaFoldDB" id="A0A0F9PFP9"/>
<dbReference type="EMBL" id="LAZR01002389">
    <property type="protein sequence ID" value="KKN30670.1"/>
    <property type="molecule type" value="Genomic_DNA"/>
</dbReference>
<evidence type="ECO:0000313" key="1">
    <source>
        <dbReference type="EMBL" id="KKN30670.1"/>
    </source>
</evidence>
<organism evidence="1">
    <name type="scientific">marine sediment metagenome</name>
    <dbReference type="NCBI Taxonomy" id="412755"/>
    <lineage>
        <taxon>unclassified sequences</taxon>
        <taxon>metagenomes</taxon>
        <taxon>ecological metagenomes</taxon>
    </lineage>
</organism>
<comment type="caution">
    <text evidence="1">The sequence shown here is derived from an EMBL/GenBank/DDBJ whole genome shotgun (WGS) entry which is preliminary data.</text>
</comment>
<name>A0A0F9PFP9_9ZZZZ</name>
<reference evidence="1" key="1">
    <citation type="journal article" date="2015" name="Nature">
        <title>Complex archaea that bridge the gap between prokaryotes and eukaryotes.</title>
        <authorList>
            <person name="Spang A."/>
            <person name="Saw J.H."/>
            <person name="Jorgensen S.L."/>
            <person name="Zaremba-Niedzwiedzka K."/>
            <person name="Martijn J."/>
            <person name="Lind A.E."/>
            <person name="van Eijk R."/>
            <person name="Schleper C."/>
            <person name="Guy L."/>
            <person name="Ettema T.J."/>
        </authorList>
    </citation>
    <scope>NUCLEOTIDE SEQUENCE</scope>
</reference>